<dbReference type="InterPro" id="IPR039426">
    <property type="entry name" value="TonB-dep_rcpt-like"/>
</dbReference>
<evidence type="ECO:0000256" key="5">
    <source>
        <dbReference type="ARBA" id="ARBA00022729"/>
    </source>
</evidence>
<gene>
    <name evidence="11" type="ORF">F7231_10145</name>
</gene>
<protein>
    <submittedName>
        <fullName evidence="11">TonB-dependent receptor</fullName>
    </submittedName>
</protein>
<organism evidence="11 12">
    <name type="scientific">Fibrivirga algicola</name>
    <dbReference type="NCBI Taxonomy" id="2950420"/>
    <lineage>
        <taxon>Bacteria</taxon>
        <taxon>Pseudomonadati</taxon>
        <taxon>Bacteroidota</taxon>
        <taxon>Cytophagia</taxon>
        <taxon>Cytophagales</taxon>
        <taxon>Spirosomataceae</taxon>
        <taxon>Fibrivirga</taxon>
    </lineage>
</organism>
<feature type="region of interest" description="Disordered" evidence="8">
    <location>
        <begin position="303"/>
        <end position="346"/>
    </location>
</feature>
<feature type="domain" description="Outer membrane protein beta-barrel" evidence="10">
    <location>
        <begin position="486"/>
        <end position="960"/>
    </location>
</feature>
<dbReference type="Proteomes" id="UP000606008">
    <property type="component" value="Unassembled WGS sequence"/>
</dbReference>
<keyword evidence="3" id="KW-1134">Transmembrane beta strand</keyword>
<reference evidence="11" key="1">
    <citation type="submission" date="2024-05" db="EMBL/GenBank/DDBJ databases">
        <authorList>
            <person name="Jung D.-H."/>
        </authorList>
    </citation>
    <scope>NUCLEOTIDE SEQUENCE</scope>
    <source>
        <strain evidence="11">JA-25</strain>
    </source>
</reference>
<comment type="subcellular location">
    <subcellularLocation>
        <location evidence="1">Cell outer membrane</location>
        <topology evidence="1">Multi-pass membrane protein</topology>
    </subcellularLocation>
</comment>
<dbReference type="RefSeq" id="WP_085410951.1">
    <property type="nucleotide sequence ID" value="NZ_WAEL01000003.1"/>
</dbReference>
<evidence type="ECO:0000256" key="2">
    <source>
        <dbReference type="ARBA" id="ARBA00022448"/>
    </source>
</evidence>
<evidence type="ECO:0000313" key="11">
    <source>
        <dbReference type="EMBL" id="NID10530.1"/>
    </source>
</evidence>
<comment type="caution">
    <text evidence="11">The sequence shown here is derived from an EMBL/GenBank/DDBJ whole genome shotgun (WGS) entry which is preliminary data.</text>
</comment>
<dbReference type="InterPro" id="IPR013784">
    <property type="entry name" value="Carb-bd-like_fold"/>
</dbReference>
<proteinExistence type="predicted"/>
<keyword evidence="7" id="KW-0998">Cell outer membrane</keyword>
<dbReference type="Pfam" id="PF13715">
    <property type="entry name" value="CarbopepD_reg_2"/>
    <property type="match status" value="1"/>
</dbReference>
<sequence>MKIFLAHTTSRAALGLFLLLLTATLGFSQQAGSVSGNVTGAKGDTLIGVTVRVNSVSDSTIRRGVVTDIDGRFLIDNLPAGDYKVLASFVGYNTTEATLRIDSGRVELPTIILLETARQLNEVIVKGKTPTAEQKGDTLQFNANAFKVNRDAQAEDLVKKMPGVDMSGGGIKVQGEDVREILVDGKPFFGDDPTIALRNLPAEVIDKIEVFDRQSDQSQFTGVNDGNTLKTINIITRADRRNGQFGRVYAGVGTPVDGTDATFAAGGSVNLFKGDRRISIIGQSNNINQQNFASQDLLGVLGGGGGGGNQRQGGGGGGRGGRGGGGGAPGGGGGGQGGGGGTDNFLVGQQGGINTTNSLGINYTDSWGKKMTIRGSYFLNQSTNRNEQSLLREYYNNTGDSTQTYREQTSNSSTNMNHRLNFRLDYTINRNNSILLTPRLSFQTNDSRSVTNSETRLGNSLLNRSDNTFTSTNQGLSFSNSLLFRHRFEKRGRTLSLNLGTSVNDRDGMSTLASINDFVNVDSTTRQAINQRTTNRSNSYQLSANVNYTEPLGKGLLQLSYNAGINRSNSDRFTYRLNPASDRYNLLDSLLSNQFDNDYLTQRAGVGYNVNTKTLRLSASVDLQRADLQSEQLFPRNDMVTRAFTNLLPTVTADYRFTDDLRLRFTYRTNTQAPSINQLQNVLNNTNPLLQTIGNPDLQQSYSHNLSARFTKTAVEKASSIVALLSANFTNDPIGSSLFIADSAMVVPGVTSSTGEGIFLQKGTQLTRPVNTEDAMNLRAFASYGTPLTFIKSNLNFNTSATYNSTPSVINYQVNRANSFALSEGVVLSSNISEKVDFTLSYNYGYNQVINTLRPQLNNSFSTQRAGANVVWNIWKGMVLRSDVNYQQYAGLSGGFNQKFTLWNASFAQRLFKSQNGELRLSVFDLLNQNNSISRTFSETYLEDSRSLVLNRYFMMTFTYNLRQFKA</sequence>
<evidence type="ECO:0000256" key="8">
    <source>
        <dbReference type="SAM" id="MobiDB-lite"/>
    </source>
</evidence>
<evidence type="ECO:0000256" key="9">
    <source>
        <dbReference type="SAM" id="SignalP"/>
    </source>
</evidence>
<evidence type="ECO:0000256" key="7">
    <source>
        <dbReference type="ARBA" id="ARBA00023237"/>
    </source>
</evidence>
<dbReference type="SUPFAM" id="SSF49452">
    <property type="entry name" value="Starch-binding domain-like"/>
    <property type="match status" value="1"/>
</dbReference>
<name>A0ABX0QH41_9BACT</name>
<keyword evidence="11" id="KW-0675">Receptor</keyword>
<evidence type="ECO:0000256" key="6">
    <source>
        <dbReference type="ARBA" id="ARBA00023136"/>
    </source>
</evidence>
<keyword evidence="4" id="KW-0812">Transmembrane</keyword>
<evidence type="ECO:0000259" key="10">
    <source>
        <dbReference type="Pfam" id="PF14905"/>
    </source>
</evidence>
<keyword evidence="6" id="KW-0472">Membrane</keyword>
<keyword evidence="2" id="KW-0813">Transport</keyword>
<accession>A0ABX0QH41</accession>
<dbReference type="Pfam" id="PF14905">
    <property type="entry name" value="OMP_b-brl_3"/>
    <property type="match status" value="1"/>
</dbReference>
<dbReference type="EMBL" id="WAEL01000003">
    <property type="protein sequence ID" value="NID10530.1"/>
    <property type="molecule type" value="Genomic_DNA"/>
</dbReference>
<dbReference type="InterPro" id="IPR041700">
    <property type="entry name" value="OMP_b-brl_3"/>
</dbReference>
<evidence type="ECO:0000256" key="3">
    <source>
        <dbReference type="ARBA" id="ARBA00022452"/>
    </source>
</evidence>
<dbReference type="Gene3D" id="2.60.40.1120">
    <property type="entry name" value="Carboxypeptidase-like, regulatory domain"/>
    <property type="match status" value="1"/>
</dbReference>
<dbReference type="PANTHER" id="PTHR30069:SF29">
    <property type="entry name" value="HEMOGLOBIN AND HEMOGLOBIN-HAPTOGLOBIN-BINDING PROTEIN 1-RELATED"/>
    <property type="match status" value="1"/>
</dbReference>
<feature type="compositionally biased region" description="Gly residues" evidence="8">
    <location>
        <begin position="303"/>
        <end position="342"/>
    </location>
</feature>
<feature type="chain" id="PRO_5046089404" evidence="9">
    <location>
        <begin position="32"/>
        <end position="967"/>
    </location>
</feature>
<dbReference type="InterPro" id="IPR036942">
    <property type="entry name" value="Beta-barrel_TonB_sf"/>
</dbReference>
<dbReference type="Gene3D" id="2.40.170.20">
    <property type="entry name" value="TonB-dependent receptor, beta-barrel domain"/>
    <property type="match status" value="1"/>
</dbReference>
<keyword evidence="5 9" id="KW-0732">Signal</keyword>
<evidence type="ECO:0000313" key="12">
    <source>
        <dbReference type="Proteomes" id="UP000606008"/>
    </source>
</evidence>
<evidence type="ECO:0000256" key="4">
    <source>
        <dbReference type="ARBA" id="ARBA00022692"/>
    </source>
</evidence>
<evidence type="ECO:0000256" key="1">
    <source>
        <dbReference type="ARBA" id="ARBA00004571"/>
    </source>
</evidence>
<dbReference type="SUPFAM" id="SSF56935">
    <property type="entry name" value="Porins"/>
    <property type="match status" value="1"/>
</dbReference>
<feature type="signal peptide" evidence="9">
    <location>
        <begin position="1"/>
        <end position="31"/>
    </location>
</feature>
<keyword evidence="12" id="KW-1185">Reference proteome</keyword>
<dbReference type="PANTHER" id="PTHR30069">
    <property type="entry name" value="TONB-DEPENDENT OUTER MEMBRANE RECEPTOR"/>
    <property type="match status" value="1"/>
</dbReference>